<protein>
    <submittedName>
        <fullName evidence="5">Ankyrin repeat domain-containing protein</fullName>
    </submittedName>
</protein>
<feature type="signal peptide" evidence="4">
    <location>
        <begin position="1"/>
        <end position="29"/>
    </location>
</feature>
<dbReference type="RefSeq" id="WP_124539919.1">
    <property type="nucleotide sequence ID" value="NZ_QUSW01000002.1"/>
</dbReference>
<evidence type="ECO:0000256" key="4">
    <source>
        <dbReference type="SAM" id="SignalP"/>
    </source>
</evidence>
<comment type="caution">
    <text evidence="5">The sequence shown here is derived from an EMBL/GenBank/DDBJ whole genome shotgun (WGS) entry which is preliminary data.</text>
</comment>
<dbReference type="Pfam" id="PF12796">
    <property type="entry name" value="Ank_2"/>
    <property type="match status" value="2"/>
</dbReference>
<evidence type="ECO:0000313" key="6">
    <source>
        <dbReference type="Proteomes" id="UP000267464"/>
    </source>
</evidence>
<feature type="repeat" description="ANK" evidence="3">
    <location>
        <begin position="92"/>
        <end position="124"/>
    </location>
</feature>
<dbReference type="PROSITE" id="PS50088">
    <property type="entry name" value="ANK_REPEAT"/>
    <property type="match status" value="2"/>
</dbReference>
<organism evidence="5 6">
    <name type="scientific">Piscinibacter terrae</name>
    <dbReference type="NCBI Taxonomy" id="2496871"/>
    <lineage>
        <taxon>Bacteria</taxon>
        <taxon>Pseudomonadati</taxon>
        <taxon>Pseudomonadota</taxon>
        <taxon>Betaproteobacteria</taxon>
        <taxon>Burkholderiales</taxon>
        <taxon>Sphaerotilaceae</taxon>
        <taxon>Piscinibacter</taxon>
    </lineage>
</organism>
<dbReference type="Gene3D" id="1.25.40.20">
    <property type="entry name" value="Ankyrin repeat-containing domain"/>
    <property type="match status" value="1"/>
</dbReference>
<reference evidence="5 6" key="2">
    <citation type="submission" date="2018-12" db="EMBL/GenBank/DDBJ databases">
        <title>Rhizobacter gummiphilus sp. nov., a rubber-degrading bacterium isolated from the soil of a botanical garden in Japan.</title>
        <authorList>
            <person name="Shunsuke S.S."/>
        </authorList>
    </citation>
    <scope>NUCLEOTIDE SEQUENCE [LARGE SCALE GENOMIC DNA]</scope>
    <source>
        <strain evidence="5 6">S-16</strain>
    </source>
</reference>
<dbReference type="SUPFAM" id="SSF48403">
    <property type="entry name" value="Ankyrin repeat"/>
    <property type="match status" value="1"/>
</dbReference>
<feature type="chain" id="PRO_5017940184" evidence="4">
    <location>
        <begin position="30"/>
        <end position="263"/>
    </location>
</feature>
<dbReference type="PANTHER" id="PTHR24171">
    <property type="entry name" value="ANKYRIN REPEAT DOMAIN-CONTAINING PROTEIN 39-RELATED"/>
    <property type="match status" value="1"/>
</dbReference>
<keyword evidence="6" id="KW-1185">Reference proteome</keyword>
<keyword evidence="2 3" id="KW-0040">ANK repeat</keyword>
<sequence length="263" mass="27675">MFIPRCAIVVAFRLSWAFATAWAALTAHAAPASIDPACQALASLDGAGQVFEEARTALLAAPRIYRALGADRHPLLLKVLAAGDDPNGCGLSAMTPLAIAITSGDLAAVDILLAHGADIELDGGGAGSPLATALSSGRLEIASHLTERGANIHAPTIFGNMLHLLCANLQMSRDETRQLRLARLMVEQGVPADAPGPRGTTPLMWAVISKNRPMVAFLLERGANPLAMNDRGKTAIDMARKPGNEQVLRLLMEGKERISAPTR</sequence>
<accession>A0A3N7J254</accession>
<dbReference type="PROSITE" id="PS50297">
    <property type="entry name" value="ANK_REP_REGION"/>
    <property type="match status" value="2"/>
</dbReference>
<dbReference type="SMART" id="SM00248">
    <property type="entry name" value="ANK"/>
    <property type="match status" value="4"/>
</dbReference>
<reference evidence="5 6" key="1">
    <citation type="submission" date="2018-08" db="EMBL/GenBank/DDBJ databases">
        <authorList>
            <person name="Khan S.A."/>
            <person name="Jeon C.O."/>
            <person name="Chun B.H."/>
            <person name="Jeong S.E."/>
        </authorList>
    </citation>
    <scope>NUCLEOTIDE SEQUENCE [LARGE SCALE GENOMIC DNA]</scope>
    <source>
        <strain evidence="5 6">S-16</strain>
    </source>
</reference>
<gene>
    <name evidence="5" type="ORF">DZC73_09150</name>
</gene>
<dbReference type="OrthoDB" id="198309at2"/>
<dbReference type="Proteomes" id="UP000267464">
    <property type="component" value="Unassembled WGS sequence"/>
</dbReference>
<dbReference type="InterPro" id="IPR036770">
    <property type="entry name" value="Ankyrin_rpt-contain_sf"/>
</dbReference>
<feature type="repeat" description="ANK" evidence="3">
    <location>
        <begin position="198"/>
        <end position="230"/>
    </location>
</feature>
<evidence type="ECO:0000256" key="2">
    <source>
        <dbReference type="ARBA" id="ARBA00023043"/>
    </source>
</evidence>
<keyword evidence="4" id="KW-0732">Signal</keyword>
<keyword evidence="1" id="KW-0677">Repeat</keyword>
<evidence type="ECO:0000313" key="5">
    <source>
        <dbReference type="EMBL" id="RQP25012.1"/>
    </source>
</evidence>
<proteinExistence type="predicted"/>
<name>A0A3N7J254_9BURK</name>
<evidence type="ECO:0000256" key="3">
    <source>
        <dbReference type="PROSITE-ProRule" id="PRU00023"/>
    </source>
</evidence>
<dbReference type="AlphaFoldDB" id="A0A3N7J254"/>
<dbReference type="InterPro" id="IPR002110">
    <property type="entry name" value="Ankyrin_rpt"/>
</dbReference>
<evidence type="ECO:0000256" key="1">
    <source>
        <dbReference type="ARBA" id="ARBA00022737"/>
    </source>
</evidence>
<dbReference type="EMBL" id="QUSW01000002">
    <property type="protein sequence ID" value="RQP25012.1"/>
    <property type="molecule type" value="Genomic_DNA"/>
</dbReference>